<evidence type="ECO:0000313" key="1">
    <source>
        <dbReference type="EMBL" id="KAG1820995.1"/>
    </source>
</evidence>
<gene>
    <name evidence="1" type="ORF">BJ212DRAFT_1297457</name>
</gene>
<comment type="caution">
    <text evidence="1">The sequence shown here is derived from an EMBL/GenBank/DDBJ whole genome shotgun (WGS) entry which is preliminary data.</text>
</comment>
<dbReference type="Proteomes" id="UP000807769">
    <property type="component" value="Unassembled WGS sequence"/>
</dbReference>
<name>A0A9P7EGG8_9AGAM</name>
<reference evidence="1" key="1">
    <citation type="journal article" date="2020" name="New Phytol.">
        <title>Comparative genomics reveals dynamic genome evolution in host specialist ectomycorrhizal fungi.</title>
        <authorList>
            <person name="Lofgren L.A."/>
            <person name="Nguyen N.H."/>
            <person name="Vilgalys R."/>
            <person name="Ruytinx J."/>
            <person name="Liao H.L."/>
            <person name="Branco S."/>
            <person name="Kuo A."/>
            <person name="LaButti K."/>
            <person name="Lipzen A."/>
            <person name="Andreopoulos W."/>
            <person name="Pangilinan J."/>
            <person name="Riley R."/>
            <person name="Hundley H."/>
            <person name="Na H."/>
            <person name="Barry K."/>
            <person name="Grigoriev I.V."/>
            <person name="Stajich J.E."/>
            <person name="Kennedy P.G."/>
        </authorList>
    </citation>
    <scope>NUCLEOTIDE SEQUENCE</scope>
    <source>
        <strain evidence="1">MN1</strain>
    </source>
</reference>
<dbReference type="GeneID" id="64626622"/>
<organism evidence="1 2">
    <name type="scientific">Suillus subaureus</name>
    <dbReference type="NCBI Taxonomy" id="48587"/>
    <lineage>
        <taxon>Eukaryota</taxon>
        <taxon>Fungi</taxon>
        <taxon>Dikarya</taxon>
        <taxon>Basidiomycota</taxon>
        <taxon>Agaricomycotina</taxon>
        <taxon>Agaricomycetes</taxon>
        <taxon>Agaricomycetidae</taxon>
        <taxon>Boletales</taxon>
        <taxon>Suillineae</taxon>
        <taxon>Suillaceae</taxon>
        <taxon>Suillus</taxon>
    </lineage>
</organism>
<dbReference type="RefSeq" id="XP_041196062.1">
    <property type="nucleotide sequence ID" value="XM_041332605.1"/>
</dbReference>
<dbReference type="EMBL" id="JABBWG010000007">
    <property type="protein sequence ID" value="KAG1820995.1"/>
    <property type="molecule type" value="Genomic_DNA"/>
</dbReference>
<accession>A0A9P7EGG8</accession>
<keyword evidence="2" id="KW-1185">Reference proteome</keyword>
<proteinExistence type="predicted"/>
<evidence type="ECO:0000313" key="2">
    <source>
        <dbReference type="Proteomes" id="UP000807769"/>
    </source>
</evidence>
<dbReference type="OrthoDB" id="2683074at2759"/>
<dbReference type="AlphaFoldDB" id="A0A9P7EGG8"/>
<protein>
    <submittedName>
        <fullName evidence="1">Uncharacterized protein</fullName>
    </submittedName>
</protein>
<sequence length="350" mass="39690">MYLPHIQSMLILNVMSQGFIVTVSGWVAGQLCVVADSPRTITALLPSSHSFAIQEYVRISEEEHQVVEHANSKLPNPGWVRIKYGKYKGNIGYIFDSDQSNGLISILIAFWDFPHPMPGGSVALLDQCLLPNDQAVHDILHDGKDMPFIRKTLRFCRDYCRRNSLKGPYLGLEGHIIQISNDMFHIYQAVSKEEVLVLRYYLDRCPLHQIFHPQLSMQQCFEPPPQSKSIQVGDHIEVLVGEHFKKCGIVEWFPTGSTMLWFRDMDPMLSGDDVGTSVGLLRIQVPIAVIQWTKLPDTFKYTQGRGYNVRPGDVINIPIRFMIKVCNAKLDSLDNIIGQVFIVGGDWKGY</sequence>